<evidence type="ECO:0000313" key="3">
    <source>
        <dbReference type="Proteomes" id="UP000799777"/>
    </source>
</evidence>
<dbReference type="EMBL" id="ML978239">
    <property type="protein sequence ID" value="KAF2026678.1"/>
    <property type="molecule type" value="Genomic_DNA"/>
</dbReference>
<dbReference type="OrthoDB" id="3778314at2759"/>
<organism evidence="2 3">
    <name type="scientific">Setomelanomma holmii</name>
    <dbReference type="NCBI Taxonomy" id="210430"/>
    <lineage>
        <taxon>Eukaryota</taxon>
        <taxon>Fungi</taxon>
        <taxon>Dikarya</taxon>
        <taxon>Ascomycota</taxon>
        <taxon>Pezizomycotina</taxon>
        <taxon>Dothideomycetes</taxon>
        <taxon>Pleosporomycetidae</taxon>
        <taxon>Pleosporales</taxon>
        <taxon>Pleosporineae</taxon>
        <taxon>Phaeosphaeriaceae</taxon>
        <taxon>Setomelanomma</taxon>
    </lineage>
</organism>
<dbReference type="Pfam" id="PF06985">
    <property type="entry name" value="HET"/>
    <property type="match status" value="1"/>
</dbReference>
<dbReference type="PANTHER" id="PTHR24148:SF64">
    <property type="entry name" value="HETEROKARYON INCOMPATIBILITY DOMAIN-CONTAINING PROTEIN"/>
    <property type="match status" value="1"/>
</dbReference>
<dbReference type="InterPro" id="IPR052895">
    <property type="entry name" value="HetReg/Transcr_Mod"/>
</dbReference>
<dbReference type="InterPro" id="IPR010730">
    <property type="entry name" value="HET"/>
</dbReference>
<evidence type="ECO:0000259" key="1">
    <source>
        <dbReference type="Pfam" id="PF06985"/>
    </source>
</evidence>
<comment type="caution">
    <text evidence="2">The sequence shown here is derived from an EMBL/GenBank/DDBJ whole genome shotgun (WGS) entry which is preliminary data.</text>
</comment>
<dbReference type="Proteomes" id="UP000799777">
    <property type="component" value="Unassembled WGS sequence"/>
</dbReference>
<keyword evidence="3" id="KW-1185">Reference proteome</keyword>
<name>A0A9P4H1S6_9PLEO</name>
<dbReference type="AlphaFoldDB" id="A0A9P4H1S6"/>
<sequence length="108" mass="12488">MRVTIEADDPSNPTSDYSKQVPDYEAISYAWGEGSLTRTLYYGFDKTIPIAVSETVHRLLRDLRPRTGYRLLWIDGVCIHQGDLTDKRDQVPLMSTIYRHATRTIVWL</sequence>
<protein>
    <submittedName>
        <fullName evidence="2">HET-domain-containing protein</fullName>
    </submittedName>
</protein>
<reference evidence="2" key="1">
    <citation type="journal article" date="2020" name="Stud. Mycol.">
        <title>101 Dothideomycetes genomes: a test case for predicting lifestyles and emergence of pathogens.</title>
        <authorList>
            <person name="Haridas S."/>
            <person name="Albert R."/>
            <person name="Binder M."/>
            <person name="Bloem J."/>
            <person name="Labutti K."/>
            <person name="Salamov A."/>
            <person name="Andreopoulos B."/>
            <person name="Baker S."/>
            <person name="Barry K."/>
            <person name="Bills G."/>
            <person name="Bluhm B."/>
            <person name="Cannon C."/>
            <person name="Castanera R."/>
            <person name="Culley D."/>
            <person name="Daum C."/>
            <person name="Ezra D."/>
            <person name="Gonzalez J."/>
            <person name="Henrissat B."/>
            <person name="Kuo A."/>
            <person name="Liang C."/>
            <person name="Lipzen A."/>
            <person name="Lutzoni F."/>
            <person name="Magnuson J."/>
            <person name="Mondo S."/>
            <person name="Nolan M."/>
            <person name="Ohm R."/>
            <person name="Pangilinan J."/>
            <person name="Park H.-J."/>
            <person name="Ramirez L."/>
            <person name="Alfaro M."/>
            <person name="Sun H."/>
            <person name="Tritt A."/>
            <person name="Yoshinaga Y."/>
            <person name="Zwiers L.-H."/>
            <person name="Turgeon B."/>
            <person name="Goodwin S."/>
            <person name="Spatafora J."/>
            <person name="Crous P."/>
            <person name="Grigoriev I."/>
        </authorList>
    </citation>
    <scope>NUCLEOTIDE SEQUENCE</scope>
    <source>
        <strain evidence="2">CBS 110217</strain>
    </source>
</reference>
<evidence type="ECO:0000313" key="2">
    <source>
        <dbReference type="EMBL" id="KAF2026678.1"/>
    </source>
</evidence>
<proteinExistence type="predicted"/>
<feature type="non-terminal residue" evidence="2">
    <location>
        <position position="108"/>
    </location>
</feature>
<accession>A0A9P4H1S6</accession>
<dbReference type="PANTHER" id="PTHR24148">
    <property type="entry name" value="ANKYRIN REPEAT DOMAIN-CONTAINING PROTEIN 39 HOMOLOG-RELATED"/>
    <property type="match status" value="1"/>
</dbReference>
<feature type="domain" description="Heterokaryon incompatibility" evidence="1">
    <location>
        <begin position="24"/>
        <end position="108"/>
    </location>
</feature>
<gene>
    <name evidence="2" type="ORF">EK21DRAFT_73730</name>
</gene>